<name>A0A645CBU5_9ZZZZ</name>
<dbReference type="EMBL" id="VSSQ01025952">
    <property type="protein sequence ID" value="MPM74417.1"/>
    <property type="molecule type" value="Genomic_DNA"/>
</dbReference>
<reference evidence="1" key="1">
    <citation type="submission" date="2019-08" db="EMBL/GenBank/DDBJ databases">
        <authorList>
            <person name="Kucharzyk K."/>
            <person name="Murdoch R.W."/>
            <person name="Higgins S."/>
            <person name="Loffler F."/>
        </authorList>
    </citation>
    <scope>NUCLEOTIDE SEQUENCE</scope>
</reference>
<dbReference type="AlphaFoldDB" id="A0A645CBU5"/>
<protein>
    <submittedName>
        <fullName evidence="1">Uncharacterized protein</fullName>
    </submittedName>
</protein>
<evidence type="ECO:0000313" key="1">
    <source>
        <dbReference type="EMBL" id="MPM74417.1"/>
    </source>
</evidence>
<proteinExistence type="predicted"/>
<gene>
    <name evidence="1" type="ORF">SDC9_121405</name>
</gene>
<sequence>MRAADGFRPFRRQIGRKVKREDGVDAVAVVGEILLPQRFLGQGLFERAVERALIRRPDERPVGNGLPARECRRSRAGVNLNDGGAGDNLAALFANRGFELVWQRARAAERVAIVEVQPEIAQRKERRRFGKKVLADHVDQLFARRKLFQVSSNGFVETVRLFHVDRVFQKPRQQRLRQILRVLQLAFEEQGVLYAVEHVHVAHDLFHLGHNRVDVGYVVRKERFVEIRVILQACTVLQPDPAIRNADRNRVSYERQIDSERAQHRRDDAGILQRANARVKGEPFAFETAHQPAGV</sequence>
<organism evidence="1">
    <name type="scientific">bioreactor metagenome</name>
    <dbReference type="NCBI Taxonomy" id="1076179"/>
    <lineage>
        <taxon>unclassified sequences</taxon>
        <taxon>metagenomes</taxon>
        <taxon>ecological metagenomes</taxon>
    </lineage>
</organism>
<accession>A0A645CBU5</accession>
<comment type="caution">
    <text evidence="1">The sequence shown here is derived from an EMBL/GenBank/DDBJ whole genome shotgun (WGS) entry which is preliminary data.</text>
</comment>